<dbReference type="Pfam" id="PF23114">
    <property type="entry name" value="NAD-bd_HRPKS_sdrA"/>
    <property type="match status" value="1"/>
</dbReference>
<dbReference type="Gene3D" id="3.40.50.720">
    <property type="entry name" value="NAD(P)-binding Rossmann-like Domain"/>
    <property type="match status" value="2"/>
</dbReference>
<dbReference type="SUPFAM" id="SSF50129">
    <property type="entry name" value="GroES-like"/>
    <property type="match status" value="1"/>
</dbReference>
<keyword evidence="8" id="KW-1185">Reference proteome</keyword>
<feature type="domain" description="Carrier" evidence="6">
    <location>
        <begin position="1030"/>
        <end position="1106"/>
    </location>
</feature>
<dbReference type="InterPro" id="IPR050091">
    <property type="entry name" value="PKS_NRPS_Biosynth_Enz"/>
</dbReference>
<dbReference type="InterPro" id="IPR009081">
    <property type="entry name" value="PP-bd_ACP"/>
</dbReference>
<dbReference type="Pfam" id="PF08240">
    <property type="entry name" value="ADH_N"/>
    <property type="match status" value="1"/>
</dbReference>
<gene>
    <name evidence="7" type="ORF">CKAH01_18564</name>
</gene>
<dbReference type="SUPFAM" id="SSF47336">
    <property type="entry name" value="ACP-like"/>
    <property type="match status" value="1"/>
</dbReference>
<evidence type="ECO:0000256" key="4">
    <source>
        <dbReference type="ARBA" id="ARBA00023268"/>
    </source>
</evidence>
<dbReference type="GO" id="GO:0016491">
    <property type="term" value="F:oxidoreductase activity"/>
    <property type="evidence" value="ECO:0007669"/>
    <property type="project" value="UniProtKB-KW"/>
</dbReference>
<dbReference type="SMART" id="SM00822">
    <property type="entry name" value="PKS_KR"/>
    <property type="match status" value="1"/>
</dbReference>
<dbReference type="InterPro" id="IPR011032">
    <property type="entry name" value="GroES-like_sf"/>
</dbReference>
<dbReference type="InterPro" id="IPR013968">
    <property type="entry name" value="PKS_KR"/>
</dbReference>
<dbReference type="InterPro" id="IPR036736">
    <property type="entry name" value="ACP-like_sf"/>
</dbReference>
<dbReference type="EMBL" id="VYYT01000347">
    <property type="protein sequence ID" value="KAK2740618.1"/>
    <property type="molecule type" value="Genomic_DNA"/>
</dbReference>
<feature type="non-terminal residue" evidence="7">
    <location>
        <position position="1"/>
    </location>
</feature>
<dbReference type="SUPFAM" id="SSF51735">
    <property type="entry name" value="NAD(P)-binding Rossmann-fold domains"/>
    <property type="match status" value="3"/>
</dbReference>
<sequence>HDSSSRAAYAQYDYVSTDAKRLVGIQTQHEENRNASFSLINLESEDLSLPSDAIYDLVIVKIGDNLSSSLGQFLQRLKHHLSSSSHTLLVQSSQPELDEAAHVPSLRSASPASDVPAGPSTPSESAGSDLPPETPFTDVSNTPEEEVELKEKGQSSDLLVDTALESLLHAKSRPELHGYNVKLQGPTWTLYSFAATTEQQYSPRNLDVIRLSRGAADLEPSLKEQLETSGWSITQRTDLSAIHSLSADSTVLILDELHAPILTSIDEGQWSSLKTLVSSGRPLLWVTKGAQLKVTDPNLALAYGLFRVARREDANVKITVLDVESNIGPNTAWAIKSILETIRDSGTSGVKGAIETEFTERNGVLYVHRVVPDLGVNEFKRAEQEGSEPVLGRLHESKAAVQLRSERVGTFQSLTWNETDVSEVPVEEGTIEVDVFAVGVNFKDVAVAMGIVPENEYTIGYEAAGIVKRLGPGVTKFQEGDRVCFLNGGSYANRLQVPIGRAHVIPDWMSFEDAATIPSVYLCSIYSLFDIANLKEGQIYVTVGTEEKRQFLEENYGIPRSRMFSSRNTTFAKDILAATNGRGIDVIINSLTGELLDASWRIIADGGTLVEIGKKDIVDRNTLSMEPFDRNASFRAMDFSYTQDIRDPLIARLLGEIFALVNSGHIKPIHPITTFGFDAVPAALAYIRNGRHIGKVVISDGSKKDVQVPIRPATRRLKLRSDASYVIVGGLKGLCGSLAIHLARHGAKHIISVSRSGIDDVASQKAIKNCTAYGCEVLEAKGDVANLEFVRDVFKSVPRIAGVIQGAMVLRVRSSDRCTIRVLTDIQDKPYETMTLDDYHTAIHAKFHGTWNLHRASEELQYPLDFFTLLSSISGIVGNKGQANYSAGNTFLDAFADYRRALGLQANSVDLGLIQDVGYVAEQEGFEARFDTRQWTPITEGTLRKILSYSILQQDSASAPINAESAAQLVTGIGFPLPEDSDLTRDARFGYLFQNTGTGSDGKDGGSGKQGDETISAFHALHKSGADRTALVKVGVEVVASQLAKILRLETEIEPAKPLMTFGLDSLAAVELRNWIRLELGAELTTLDITNASSLNALGDKLVSKLAQTSVAST</sequence>
<dbReference type="PANTHER" id="PTHR43775">
    <property type="entry name" value="FATTY ACID SYNTHASE"/>
    <property type="match status" value="1"/>
</dbReference>
<evidence type="ECO:0000313" key="8">
    <source>
        <dbReference type="Proteomes" id="UP001281614"/>
    </source>
</evidence>
<dbReference type="Gene3D" id="3.90.180.10">
    <property type="entry name" value="Medium-chain alcohol dehydrogenases, catalytic domain"/>
    <property type="match status" value="2"/>
</dbReference>
<proteinExistence type="predicted"/>
<dbReference type="GO" id="GO:0031177">
    <property type="term" value="F:phosphopantetheine binding"/>
    <property type="evidence" value="ECO:0007669"/>
    <property type="project" value="InterPro"/>
</dbReference>
<evidence type="ECO:0000256" key="1">
    <source>
        <dbReference type="ARBA" id="ARBA00022450"/>
    </source>
</evidence>
<dbReference type="InterPro" id="IPR036291">
    <property type="entry name" value="NAD(P)-bd_dom_sf"/>
</dbReference>
<name>A0AAD9Y7F6_COLKA</name>
<evidence type="ECO:0000256" key="5">
    <source>
        <dbReference type="SAM" id="MobiDB-lite"/>
    </source>
</evidence>
<evidence type="ECO:0000313" key="7">
    <source>
        <dbReference type="EMBL" id="KAK2740618.1"/>
    </source>
</evidence>
<dbReference type="SMART" id="SM00823">
    <property type="entry name" value="PKS_PP"/>
    <property type="match status" value="1"/>
</dbReference>
<dbReference type="Pfam" id="PF00550">
    <property type="entry name" value="PP-binding"/>
    <property type="match status" value="1"/>
</dbReference>
<dbReference type="GO" id="GO:0030639">
    <property type="term" value="P:polyketide biosynthetic process"/>
    <property type="evidence" value="ECO:0007669"/>
    <property type="project" value="UniProtKB-ARBA"/>
</dbReference>
<dbReference type="InterPro" id="IPR056501">
    <property type="entry name" value="NAD-bd_HRPKS_sdrA"/>
</dbReference>
<dbReference type="Pfam" id="PF13602">
    <property type="entry name" value="ADH_zinc_N_2"/>
    <property type="match status" value="1"/>
</dbReference>
<evidence type="ECO:0000256" key="2">
    <source>
        <dbReference type="ARBA" id="ARBA00022553"/>
    </source>
</evidence>
<dbReference type="GO" id="GO:0004312">
    <property type="term" value="F:fatty acid synthase activity"/>
    <property type="evidence" value="ECO:0007669"/>
    <property type="project" value="TreeGrafter"/>
</dbReference>
<dbReference type="Proteomes" id="UP001281614">
    <property type="component" value="Unassembled WGS sequence"/>
</dbReference>
<dbReference type="AlphaFoldDB" id="A0AAD9Y7F6"/>
<keyword evidence="4" id="KW-0511">Multifunctional enzyme</keyword>
<keyword evidence="3" id="KW-0560">Oxidoreductase</keyword>
<dbReference type="InterPro" id="IPR057326">
    <property type="entry name" value="KR_dom"/>
</dbReference>
<evidence type="ECO:0000256" key="3">
    <source>
        <dbReference type="ARBA" id="ARBA00023002"/>
    </source>
</evidence>
<dbReference type="InterPro" id="IPR013154">
    <property type="entry name" value="ADH-like_N"/>
</dbReference>
<dbReference type="InterPro" id="IPR006162">
    <property type="entry name" value="Ppantetheine_attach_site"/>
</dbReference>
<dbReference type="CDD" id="cd05195">
    <property type="entry name" value="enoyl_red"/>
    <property type="match status" value="1"/>
</dbReference>
<keyword evidence="2" id="KW-0597">Phosphoprotein</keyword>
<dbReference type="PROSITE" id="PS50075">
    <property type="entry name" value="CARRIER"/>
    <property type="match status" value="1"/>
</dbReference>
<dbReference type="InterPro" id="IPR020843">
    <property type="entry name" value="ER"/>
</dbReference>
<keyword evidence="1" id="KW-0596">Phosphopantetheine</keyword>
<dbReference type="SMART" id="SM00829">
    <property type="entry name" value="PKS_ER"/>
    <property type="match status" value="1"/>
</dbReference>
<accession>A0AAD9Y7F6</accession>
<dbReference type="PANTHER" id="PTHR43775:SF18">
    <property type="entry name" value="ENZYME, PUTATIVE (JCVI)-RELATED"/>
    <property type="match status" value="1"/>
</dbReference>
<dbReference type="Pfam" id="PF08659">
    <property type="entry name" value="KR"/>
    <property type="match status" value="1"/>
</dbReference>
<dbReference type="Gene3D" id="1.10.1200.10">
    <property type="entry name" value="ACP-like"/>
    <property type="match status" value="1"/>
</dbReference>
<dbReference type="PROSITE" id="PS00012">
    <property type="entry name" value="PHOSPHOPANTETHEINE"/>
    <property type="match status" value="1"/>
</dbReference>
<feature type="region of interest" description="Disordered" evidence="5">
    <location>
        <begin position="89"/>
        <end position="155"/>
    </location>
</feature>
<organism evidence="7 8">
    <name type="scientific">Colletotrichum kahawae</name>
    <name type="common">Coffee berry disease fungus</name>
    <dbReference type="NCBI Taxonomy" id="34407"/>
    <lineage>
        <taxon>Eukaryota</taxon>
        <taxon>Fungi</taxon>
        <taxon>Dikarya</taxon>
        <taxon>Ascomycota</taxon>
        <taxon>Pezizomycotina</taxon>
        <taxon>Sordariomycetes</taxon>
        <taxon>Hypocreomycetidae</taxon>
        <taxon>Glomerellales</taxon>
        <taxon>Glomerellaceae</taxon>
        <taxon>Colletotrichum</taxon>
        <taxon>Colletotrichum gloeosporioides species complex</taxon>
    </lineage>
</organism>
<protein>
    <submittedName>
        <fullName evidence="7">Polyketide synthase</fullName>
    </submittedName>
</protein>
<dbReference type="InterPro" id="IPR020806">
    <property type="entry name" value="PKS_PP-bd"/>
</dbReference>
<dbReference type="GO" id="GO:0006633">
    <property type="term" value="P:fatty acid biosynthetic process"/>
    <property type="evidence" value="ECO:0007669"/>
    <property type="project" value="TreeGrafter"/>
</dbReference>
<evidence type="ECO:0000259" key="6">
    <source>
        <dbReference type="PROSITE" id="PS50075"/>
    </source>
</evidence>
<reference evidence="7" key="1">
    <citation type="submission" date="2023-02" db="EMBL/GenBank/DDBJ databases">
        <title>Colletotrichum kahawae CIFC_Que2 genome sequencing and assembly.</title>
        <authorList>
            <person name="Baroncelli R."/>
        </authorList>
    </citation>
    <scope>NUCLEOTIDE SEQUENCE</scope>
    <source>
        <strain evidence="7">CIFC_Que2</strain>
    </source>
</reference>
<comment type="caution">
    <text evidence="7">The sequence shown here is derived from an EMBL/GenBank/DDBJ whole genome shotgun (WGS) entry which is preliminary data.</text>
</comment>